<gene>
    <name evidence="2" type="ORF">H9851_03735</name>
</gene>
<dbReference type="Gene3D" id="3.40.50.2000">
    <property type="entry name" value="Glycogen Phosphorylase B"/>
    <property type="match status" value="2"/>
</dbReference>
<comment type="caution">
    <text evidence="2">The sequence shown here is derived from an EMBL/GenBank/DDBJ whole genome shotgun (WGS) entry which is preliminary data.</text>
</comment>
<dbReference type="PANTHER" id="PTHR45947">
    <property type="entry name" value="SULFOQUINOVOSYL TRANSFERASE SQD2"/>
    <property type="match status" value="1"/>
</dbReference>
<dbReference type="EC" id="2.4.-.-" evidence="2"/>
<sequence length="436" mass="45893">MRRTESGREKIAQVLGDASLGGVRSCILNYMRFAPKERFCFDFFVYEGSGGADLICEGSGAPADGKSPQNGGANGNAGKGGCLQGSGGAETAAGRIPGDFAEEVRAIDPEAKVFSFPRIDRHPLAAMRALRRAFRDGGYAAVHAHMTTLSALVLPAAKAAGVPVRICHAHSSFDRQSDHCFAKAALRPFAAIFATHRMACGKLAAESLYRKKADEAFILPNAVDLSRFACAAPAILPQDFSPAALPQGSASAAPAQGLPPALPQNIRLLLFAGRFVPQKNLFFLLDAFAAALPLRPMALALLGDGPQKEALRAHAKMRGIEKSVLFLPPQDPAPWYAAADALVLPSLYEGMPVVAAEAQAAGIACLFSDKVTREADICGGAKFLPLDTEIWAQAMAGGLPPKADNAAKLAAAHFDIRTEAARLTDFYAAALAEALR</sequence>
<dbReference type="GO" id="GO:0016758">
    <property type="term" value="F:hexosyltransferase activity"/>
    <property type="evidence" value="ECO:0007669"/>
    <property type="project" value="TreeGrafter"/>
</dbReference>
<reference evidence="2" key="1">
    <citation type="journal article" date="2021" name="PeerJ">
        <title>Extensive microbial diversity within the chicken gut microbiome revealed by metagenomics and culture.</title>
        <authorList>
            <person name="Gilroy R."/>
            <person name="Ravi A."/>
            <person name="Getino M."/>
            <person name="Pursley I."/>
            <person name="Horton D.L."/>
            <person name="Alikhan N.F."/>
            <person name="Baker D."/>
            <person name="Gharbi K."/>
            <person name="Hall N."/>
            <person name="Watson M."/>
            <person name="Adriaenssens E.M."/>
            <person name="Foster-Nyarko E."/>
            <person name="Jarju S."/>
            <person name="Secka A."/>
            <person name="Antonio M."/>
            <person name="Oren A."/>
            <person name="Chaudhuri R.R."/>
            <person name="La Ragione R."/>
            <person name="Hildebrand F."/>
            <person name="Pallen M.J."/>
        </authorList>
    </citation>
    <scope>NUCLEOTIDE SEQUENCE</scope>
    <source>
        <strain evidence="2">2189</strain>
    </source>
</reference>
<dbReference type="SUPFAM" id="SSF53756">
    <property type="entry name" value="UDP-Glycosyltransferase/glycogen phosphorylase"/>
    <property type="match status" value="1"/>
</dbReference>
<keyword evidence="2" id="KW-0328">Glycosyltransferase</keyword>
<dbReference type="InterPro" id="IPR050194">
    <property type="entry name" value="Glycosyltransferase_grp1"/>
</dbReference>
<evidence type="ECO:0000313" key="2">
    <source>
        <dbReference type="EMBL" id="HIX50375.1"/>
    </source>
</evidence>
<feature type="domain" description="Glycosyltransferase subfamily 4-like N-terminal" evidence="1">
    <location>
        <begin position="95"/>
        <end position="227"/>
    </location>
</feature>
<dbReference type="EMBL" id="DXEW01000020">
    <property type="protein sequence ID" value="HIX50375.1"/>
    <property type="molecule type" value="Genomic_DNA"/>
</dbReference>
<accession>A0A9D1W0F8</accession>
<name>A0A9D1W0F8_9FIRM</name>
<dbReference type="Proteomes" id="UP000886847">
    <property type="component" value="Unassembled WGS sequence"/>
</dbReference>
<proteinExistence type="predicted"/>
<evidence type="ECO:0000313" key="3">
    <source>
        <dbReference type="Proteomes" id="UP000886847"/>
    </source>
</evidence>
<protein>
    <submittedName>
        <fullName evidence="2">Glycosyltransferase</fullName>
        <ecNumber evidence="2">2.4.-.-</ecNumber>
    </submittedName>
</protein>
<organism evidence="2 3">
    <name type="scientific">Candidatus Borkfalkia faecavium</name>
    <dbReference type="NCBI Taxonomy" id="2838508"/>
    <lineage>
        <taxon>Bacteria</taxon>
        <taxon>Bacillati</taxon>
        <taxon>Bacillota</taxon>
        <taxon>Clostridia</taxon>
        <taxon>Christensenellales</taxon>
        <taxon>Christensenellaceae</taxon>
        <taxon>Candidatus Borkfalkia</taxon>
    </lineage>
</organism>
<dbReference type="Pfam" id="PF13439">
    <property type="entry name" value="Glyco_transf_4"/>
    <property type="match status" value="1"/>
</dbReference>
<keyword evidence="2" id="KW-0808">Transferase</keyword>
<dbReference type="Pfam" id="PF13692">
    <property type="entry name" value="Glyco_trans_1_4"/>
    <property type="match status" value="1"/>
</dbReference>
<reference evidence="2" key="2">
    <citation type="submission" date="2021-04" db="EMBL/GenBank/DDBJ databases">
        <authorList>
            <person name="Gilroy R."/>
        </authorList>
    </citation>
    <scope>NUCLEOTIDE SEQUENCE</scope>
    <source>
        <strain evidence="2">2189</strain>
    </source>
</reference>
<dbReference type="InterPro" id="IPR028098">
    <property type="entry name" value="Glyco_trans_4-like_N"/>
</dbReference>
<dbReference type="AlphaFoldDB" id="A0A9D1W0F8"/>
<evidence type="ECO:0000259" key="1">
    <source>
        <dbReference type="Pfam" id="PF13439"/>
    </source>
</evidence>
<dbReference type="PANTHER" id="PTHR45947:SF3">
    <property type="entry name" value="SULFOQUINOVOSYL TRANSFERASE SQD2"/>
    <property type="match status" value="1"/>
</dbReference>